<dbReference type="InterPro" id="IPR014729">
    <property type="entry name" value="Rossmann-like_a/b/a_fold"/>
</dbReference>
<dbReference type="PANTHER" id="PTHR11946">
    <property type="entry name" value="VALYL-TRNA SYNTHETASES"/>
    <property type="match status" value="1"/>
</dbReference>
<keyword evidence="9 12" id="KW-0030">Aminoacyl-tRNA synthetase</keyword>
<evidence type="ECO:0000256" key="8">
    <source>
        <dbReference type="ARBA" id="ARBA00023054"/>
    </source>
</evidence>
<dbReference type="InterPro" id="IPR001412">
    <property type="entry name" value="aa-tRNA-synth_I_CS"/>
</dbReference>
<dbReference type="GO" id="GO:0002161">
    <property type="term" value="F:aminoacyl-tRNA deacylase activity"/>
    <property type="evidence" value="ECO:0007669"/>
    <property type="project" value="InterPro"/>
</dbReference>
<dbReference type="NCBIfam" id="NF004349">
    <property type="entry name" value="PRK05729.1"/>
    <property type="match status" value="1"/>
</dbReference>
<dbReference type="RefSeq" id="WP_066607686.1">
    <property type="nucleotide sequence ID" value="NZ_CP014230.1"/>
</dbReference>
<dbReference type="GO" id="GO:0005829">
    <property type="term" value="C:cytosol"/>
    <property type="evidence" value="ECO:0007669"/>
    <property type="project" value="TreeGrafter"/>
</dbReference>
<feature type="domain" description="Valyl-tRNA synthetase tRNA-binding arm" evidence="15">
    <location>
        <begin position="817"/>
        <end position="880"/>
    </location>
</feature>
<dbReference type="Pfam" id="PF10458">
    <property type="entry name" value="Val_tRNA-synt_C"/>
    <property type="match status" value="1"/>
</dbReference>
<dbReference type="SUPFAM" id="SSF50677">
    <property type="entry name" value="ValRS/IleRS/LeuRS editing domain"/>
    <property type="match status" value="1"/>
</dbReference>
<dbReference type="SUPFAM" id="SSF52374">
    <property type="entry name" value="Nucleotidylyl transferase"/>
    <property type="match status" value="1"/>
</dbReference>
<dbReference type="FunFam" id="1.10.730.10:FF:000014">
    <property type="entry name" value="Valine--tRNA ligase"/>
    <property type="match status" value="1"/>
</dbReference>
<dbReference type="GO" id="GO:0005524">
    <property type="term" value="F:ATP binding"/>
    <property type="evidence" value="ECO:0007669"/>
    <property type="project" value="UniProtKB-UniRule"/>
</dbReference>
<dbReference type="AlphaFoldDB" id="A0A120KNB7"/>
<evidence type="ECO:0000256" key="7">
    <source>
        <dbReference type="ARBA" id="ARBA00022917"/>
    </source>
</evidence>
<dbReference type="SUPFAM" id="SSF47323">
    <property type="entry name" value="Anticodon-binding domain of a subclass of class I aminoacyl-tRNA synthetases"/>
    <property type="match status" value="1"/>
</dbReference>
<evidence type="ECO:0000256" key="11">
    <source>
        <dbReference type="ARBA" id="ARBA00060830"/>
    </source>
</evidence>
<dbReference type="InterPro" id="IPR002303">
    <property type="entry name" value="Valyl-tRNA_ligase"/>
</dbReference>
<comment type="subcellular location">
    <subcellularLocation>
        <location evidence="1 12">Cytoplasm</location>
    </subcellularLocation>
</comment>
<keyword evidence="5 12" id="KW-0547">Nucleotide-binding</keyword>
<dbReference type="EC" id="6.1.1.9" evidence="12"/>
<dbReference type="HAMAP" id="MF_02004">
    <property type="entry name" value="Val_tRNA_synth_type1"/>
    <property type="match status" value="1"/>
</dbReference>
<dbReference type="InterPro" id="IPR033705">
    <property type="entry name" value="Anticodon_Ia_Val"/>
</dbReference>
<dbReference type="PROSITE" id="PS00178">
    <property type="entry name" value="AA_TRNA_LIGASE_I"/>
    <property type="match status" value="1"/>
</dbReference>
<dbReference type="KEGG" id="doa:AXF15_11595"/>
<keyword evidence="8 12" id="KW-0175">Coiled coil</keyword>
<evidence type="ECO:0000256" key="5">
    <source>
        <dbReference type="ARBA" id="ARBA00022741"/>
    </source>
</evidence>
<organism evidence="16 17">
    <name type="scientific">Desulfomicrobium orale DSM 12838</name>
    <dbReference type="NCBI Taxonomy" id="888061"/>
    <lineage>
        <taxon>Bacteria</taxon>
        <taxon>Pseudomonadati</taxon>
        <taxon>Thermodesulfobacteriota</taxon>
        <taxon>Desulfovibrionia</taxon>
        <taxon>Desulfovibrionales</taxon>
        <taxon>Desulfomicrobiaceae</taxon>
        <taxon>Desulfomicrobium</taxon>
    </lineage>
</organism>
<evidence type="ECO:0000313" key="17">
    <source>
        <dbReference type="Proteomes" id="UP000063964"/>
    </source>
</evidence>
<evidence type="ECO:0000256" key="2">
    <source>
        <dbReference type="ARBA" id="ARBA00011245"/>
    </source>
</evidence>
<feature type="domain" description="Methionyl/Valyl/Leucyl/Isoleucyl-tRNA synthetase anticodon-binding" evidence="14">
    <location>
        <begin position="612"/>
        <end position="759"/>
    </location>
</feature>
<keyword evidence="4 12" id="KW-0436">Ligase</keyword>
<evidence type="ECO:0000256" key="4">
    <source>
        <dbReference type="ARBA" id="ARBA00022598"/>
    </source>
</evidence>
<protein>
    <recommendedName>
        <fullName evidence="12">Valine--tRNA ligase</fullName>
        <ecNumber evidence="12">6.1.1.9</ecNumber>
    </recommendedName>
    <alternativeName>
        <fullName evidence="12">Valyl-tRNA synthetase</fullName>
        <shortName evidence="12">ValRS</shortName>
    </alternativeName>
</protein>
<comment type="function">
    <text evidence="12">Catalyzes the attachment of valine to tRNA(Val). As ValRS can inadvertently accommodate and process structurally similar amino acids such as threonine, to avoid such errors, it has a 'posttransfer' editing activity that hydrolyzes mischarged Thr-tRNA(Val) in a tRNA-dependent manner.</text>
</comment>
<comment type="similarity">
    <text evidence="11 12">Belongs to the class-I aminoacyl-tRNA synthetase family. ValS type 1 subfamily.</text>
</comment>
<dbReference type="Gene3D" id="3.90.740.10">
    <property type="entry name" value="Valyl/Leucyl/Isoleucyl-tRNA synthetase, editing domain"/>
    <property type="match status" value="1"/>
</dbReference>
<comment type="catalytic activity">
    <reaction evidence="10 12">
        <text>tRNA(Val) + L-valine + ATP = L-valyl-tRNA(Val) + AMP + diphosphate</text>
        <dbReference type="Rhea" id="RHEA:10704"/>
        <dbReference type="Rhea" id="RHEA-COMP:9672"/>
        <dbReference type="Rhea" id="RHEA-COMP:9708"/>
        <dbReference type="ChEBI" id="CHEBI:30616"/>
        <dbReference type="ChEBI" id="CHEBI:33019"/>
        <dbReference type="ChEBI" id="CHEBI:57762"/>
        <dbReference type="ChEBI" id="CHEBI:78442"/>
        <dbReference type="ChEBI" id="CHEBI:78537"/>
        <dbReference type="ChEBI" id="CHEBI:456215"/>
        <dbReference type="EC" id="6.1.1.9"/>
    </reaction>
</comment>
<dbReference type="FunFam" id="1.10.287.380:FF:000001">
    <property type="entry name" value="Valine--tRNA ligase"/>
    <property type="match status" value="1"/>
</dbReference>
<dbReference type="InterPro" id="IPR019499">
    <property type="entry name" value="Val-tRNA_synth_tRNA-bd"/>
</dbReference>
<dbReference type="Pfam" id="PF08264">
    <property type="entry name" value="Anticodon_1"/>
    <property type="match status" value="1"/>
</dbReference>
<dbReference type="Pfam" id="PF00133">
    <property type="entry name" value="tRNA-synt_1"/>
    <property type="match status" value="1"/>
</dbReference>
<gene>
    <name evidence="12" type="primary">valS</name>
    <name evidence="16" type="ORF">AXF15_11595</name>
</gene>
<evidence type="ECO:0000256" key="10">
    <source>
        <dbReference type="ARBA" id="ARBA00047552"/>
    </source>
</evidence>
<evidence type="ECO:0000256" key="12">
    <source>
        <dbReference type="HAMAP-Rule" id="MF_02004"/>
    </source>
</evidence>
<evidence type="ECO:0000259" key="13">
    <source>
        <dbReference type="Pfam" id="PF00133"/>
    </source>
</evidence>
<dbReference type="Gene3D" id="1.10.287.380">
    <property type="entry name" value="Valyl-tRNA synthetase, C-terminal domain"/>
    <property type="match status" value="1"/>
</dbReference>
<dbReference type="InterPro" id="IPR010978">
    <property type="entry name" value="tRNA-bd_arm"/>
</dbReference>
<name>A0A120KNB7_9BACT</name>
<keyword evidence="17" id="KW-1185">Reference proteome</keyword>
<evidence type="ECO:0000256" key="6">
    <source>
        <dbReference type="ARBA" id="ARBA00022840"/>
    </source>
</evidence>
<comment type="domain">
    <text evidence="12">The C-terminal coiled-coil domain is crucial for aminoacylation activity.</text>
</comment>
<feature type="short sequence motif" description="'KMSKS' region" evidence="12">
    <location>
        <begin position="529"/>
        <end position="533"/>
    </location>
</feature>
<comment type="subunit">
    <text evidence="2 12">Monomer.</text>
</comment>
<evidence type="ECO:0000256" key="9">
    <source>
        <dbReference type="ARBA" id="ARBA00023146"/>
    </source>
</evidence>
<dbReference type="EMBL" id="CP014230">
    <property type="protein sequence ID" value="AMD93679.1"/>
    <property type="molecule type" value="Genomic_DNA"/>
</dbReference>
<feature type="binding site" evidence="12">
    <location>
        <position position="532"/>
    </location>
    <ligand>
        <name>ATP</name>
        <dbReference type="ChEBI" id="CHEBI:30616"/>
    </ligand>
</feature>
<comment type="domain">
    <text evidence="12">ValRS has two distinct active sites: one for aminoacylation and one for editing. The misactivated threonine is translocated from the active site to the editing site.</text>
</comment>
<dbReference type="InterPro" id="IPR009080">
    <property type="entry name" value="tRNAsynth_Ia_anticodon-bd"/>
</dbReference>
<dbReference type="Proteomes" id="UP000063964">
    <property type="component" value="Chromosome"/>
</dbReference>
<accession>A0A120KNB7</accession>
<dbReference type="PANTHER" id="PTHR11946:SF93">
    <property type="entry name" value="VALINE--TRNA LIGASE, CHLOROPLASTIC_MITOCHONDRIAL 2"/>
    <property type="match status" value="1"/>
</dbReference>
<dbReference type="CDD" id="cd00817">
    <property type="entry name" value="ValRS_core"/>
    <property type="match status" value="1"/>
</dbReference>
<dbReference type="InterPro" id="IPR037118">
    <property type="entry name" value="Val-tRNA_synth_C_sf"/>
</dbReference>
<keyword evidence="6 12" id="KW-0067">ATP-binding</keyword>
<evidence type="ECO:0000259" key="14">
    <source>
        <dbReference type="Pfam" id="PF08264"/>
    </source>
</evidence>
<dbReference type="SUPFAM" id="SSF46589">
    <property type="entry name" value="tRNA-binding arm"/>
    <property type="match status" value="1"/>
</dbReference>
<dbReference type="InterPro" id="IPR009008">
    <property type="entry name" value="Val/Leu/Ile-tRNA-synth_edit"/>
</dbReference>
<dbReference type="InterPro" id="IPR013155">
    <property type="entry name" value="M/V/L/I-tRNA-synth_anticd-bd"/>
</dbReference>
<dbReference type="FunFam" id="3.40.50.620:FF:000032">
    <property type="entry name" value="Valine--tRNA ligase"/>
    <property type="match status" value="1"/>
</dbReference>
<evidence type="ECO:0000256" key="3">
    <source>
        <dbReference type="ARBA" id="ARBA00022490"/>
    </source>
</evidence>
<keyword evidence="7 12" id="KW-0648">Protein biosynthesis</keyword>
<feature type="domain" description="Aminoacyl-tRNA synthetase class Ia" evidence="13">
    <location>
        <begin position="18"/>
        <end position="569"/>
    </location>
</feature>
<evidence type="ECO:0000259" key="15">
    <source>
        <dbReference type="Pfam" id="PF10458"/>
    </source>
</evidence>
<dbReference type="STRING" id="888061.AXF15_11595"/>
<dbReference type="Gene3D" id="3.40.50.620">
    <property type="entry name" value="HUPs"/>
    <property type="match status" value="2"/>
</dbReference>
<feature type="short sequence motif" description="'HIGH' region" evidence="12">
    <location>
        <begin position="50"/>
        <end position="60"/>
    </location>
</feature>
<dbReference type="OrthoDB" id="9810365at2"/>
<proteinExistence type="inferred from homology"/>
<sequence>MAEPLAKGYEPADVEKRWLDHWASHQTFTPDVNKAVEHPGENYSIVIPPPNVTGALHMGHALNITLQDIMCRYMRQHGKTVLWVPGTDHAGIATQNVVERALLAEGRGREDLGREAFVRRVWEWKEDYGGRILNQIRRLGASVDWTRERFTMDEGLSRAVREVFVTLYEDGLIYRGKYVVNWCTRCHTALADDEVEYVPAKSVLYHLRYPLEDGSGHLTVATVRPETILGDAAVAVHPEDGRYRHAVGKHVILPIVGRRLPVIADAYVDREFGTGCLKITPAHDMNDWELGRRHGLEVISVIDDQGRMNDAAPRIYQGMTVDECRTRIVEDLRDLGVLEAEEPYENKVSQCYRCKTTIEPFVSEQWFVSVKPLAGLARAAVEEERTTIWPAQWNKTYFNWLDNIRDWCISRQLWWGHRIPVWTCGECGEVLVTREDPTACSCGCTRLMQDEDVLDTWFSSALWPFSTMGWPDRTTELKAFYPTSLLVTGFDILFFWVARMMMMGMKFMDDVPFRDVYIHALVRDEHGKKMSKSTGNVIDPLEMIDRYGCDALRFTLTSFAAMGRDIKLSEARIEGYRHFINKIWNAARFVLMHVDGTEPEFDPAALKALHHRWILHRLEMLKKEHAVQIEGYRFNEAAQGLYSFVWREFCDWYLELVKPELYGEDQEARAAARSCLVRVLSEIMIVAHPIIPFVTQEIWSSIPALDTESLALRPYPKARPCCEDEEAVRDMEFLQGVIVAVRNIRAELGIAPGVPLNVMIRAAGTEGHFLRAHETEIMALARVGFLTVDAELAPPKGSASAVVRGCELFVPLEGVVDFASELARLDKELGKLGKELDFVEKKLANESFMSRAPEDVVAKEKAKAAEFAEKKAGLERLRARLEEFMNAK</sequence>
<evidence type="ECO:0000313" key="16">
    <source>
        <dbReference type="EMBL" id="AMD93679.1"/>
    </source>
</evidence>
<reference evidence="17" key="1">
    <citation type="submission" date="2016-02" db="EMBL/GenBank/DDBJ databases">
        <authorList>
            <person name="Holder M.E."/>
            <person name="Ajami N.J."/>
            <person name="Petrosino J.F."/>
        </authorList>
    </citation>
    <scope>NUCLEOTIDE SEQUENCE [LARGE SCALE GENOMIC DNA]</scope>
    <source>
        <strain evidence="17">DSM 12838</strain>
    </source>
</reference>
<dbReference type="PRINTS" id="PR00986">
    <property type="entry name" value="TRNASYNTHVAL"/>
</dbReference>
<dbReference type="NCBIfam" id="TIGR00422">
    <property type="entry name" value="valS"/>
    <property type="match status" value="1"/>
</dbReference>
<dbReference type="Gene3D" id="1.10.730.10">
    <property type="entry name" value="Isoleucyl-tRNA Synthetase, Domain 1"/>
    <property type="match status" value="1"/>
</dbReference>
<dbReference type="CDD" id="cd07962">
    <property type="entry name" value="Anticodon_Ia_Val"/>
    <property type="match status" value="1"/>
</dbReference>
<keyword evidence="3 12" id="KW-0963">Cytoplasm</keyword>
<dbReference type="GO" id="GO:0004832">
    <property type="term" value="F:valine-tRNA ligase activity"/>
    <property type="evidence" value="ECO:0007669"/>
    <property type="project" value="UniProtKB-UniRule"/>
</dbReference>
<dbReference type="GO" id="GO:0006438">
    <property type="term" value="P:valyl-tRNA aminoacylation"/>
    <property type="evidence" value="ECO:0007669"/>
    <property type="project" value="UniProtKB-UniRule"/>
</dbReference>
<dbReference type="FunFam" id="3.40.50.620:FF:000098">
    <property type="entry name" value="Valine--tRNA ligase"/>
    <property type="match status" value="1"/>
</dbReference>
<evidence type="ECO:0000256" key="1">
    <source>
        <dbReference type="ARBA" id="ARBA00004496"/>
    </source>
</evidence>
<dbReference type="InterPro" id="IPR002300">
    <property type="entry name" value="aa-tRNA-synth_Ia"/>
</dbReference>